<name>A0AAJ1CBU2_9BACT</name>
<evidence type="ECO:0000313" key="1">
    <source>
        <dbReference type="EMBL" id="MCQ5081668.1"/>
    </source>
</evidence>
<dbReference type="RefSeq" id="WP_238614330.1">
    <property type="nucleotide sequence ID" value="NZ_JAHOOE010000004.1"/>
</dbReference>
<dbReference type="EMBL" id="JANGBQ010000002">
    <property type="protein sequence ID" value="MCQ5081668.1"/>
    <property type="molecule type" value="Genomic_DNA"/>
</dbReference>
<gene>
    <name evidence="1" type="ORF">NE651_02020</name>
</gene>
<dbReference type="Proteomes" id="UP001205035">
    <property type="component" value="Unassembled WGS sequence"/>
</dbReference>
<evidence type="ECO:0000313" key="2">
    <source>
        <dbReference type="Proteomes" id="UP001205035"/>
    </source>
</evidence>
<proteinExistence type="predicted"/>
<sequence length="188" mass="20260">MSIQLTLDGHSFSAHGLDGEFPGEEPVEAELLTARTMLVPEEVLGTGDAGTLLAANGMAPAAEERAVCSLPVQGIVAVMAAHREALRQAEEKLGDRILYTTPLLREVQAGTPTVWAYRTAGLLYIKVYDGSLRFAGVIPAPDTADVCYFTERLEKEFALKSCELRISGDAAKACGKLLKGYFKRIVCE</sequence>
<protein>
    <submittedName>
        <fullName evidence="1">Uncharacterized protein</fullName>
    </submittedName>
</protein>
<accession>A0AAJ1CBU2</accession>
<organism evidence="1 2">
    <name type="scientific">Alistipes onderdonkii</name>
    <dbReference type="NCBI Taxonomy" id="328813"/>
    <lineage>
        <taxon>Bacteria</taxon>
        <taxon>Pseudomonadati</taxon>
        <taxon>Bacteroidota</taxon>
        <taxon>Bacteroidia</taxon>
        <taxon>Bacteroidales</taxon>
        <taxon>Rikenellaceae</taxon>
        <taxon>Alistipes</taxon>
    </lineage>
</organism>
<dbReference type="AlphaFoldDB" id="A0AAJ1CBU2"/>
<comment type="caution">
    <text evidence="1">The sequence shown here is derived from an EMBL/GenBank/DDBJ whole genome shotgun (WGS) entry which is preliminary data.</text>
</comment>
<reference evidence="1" key="1">
    <citation type="submission" date="2022-06" db="EMBL/GenBank/DDBJ databases">
        <title>Isolation of gut microbiota from human fecal samples.</title>
        <authorList>
            <person name="Pamer E.G."/>
            <person name="Barat B."/>
            <person name="Waligurski E."/>
            <person name="Medina S."/>
            <person name="Paddock L."/>
            <person name="Mostad J."/>
        </authorList>
    </citation>
    <scope>NUCLEOTIDE SEQUENCE</scope>
    <source>
        <strain evidence="1">DFI.6.22</strain>
    </source>
</reference>